<protein>
    <submittedName>
        <fullName evidence="1">Uncharacterized protein</fullName>
    </submittedName>
</protein>
<dbReference type="EMBL" id="LFZO01000390">
    <property type="protein sequence ID" value="KXT08930.1"/>
    <property type="molecule type" value="Genomic_DNA"/>
</dbReference>
<name>A0A139I2J2_9PEZI</name>
<evidence type="ECO:0000313" key="1">
    <source>
        <dbReference type="EMBL" id="KXT08930.1"/>
    </source>
</evidence>
<dbReference type="OrthoDB" id="310895at2759"/>
<evidence type="ECO:0000313" key="2">
    <source>
        <dbReference type="Proteomes" id="UP000073492"/>
    </source>
</evidence>
<proteinExistence type="predicted"/>
<gene>
    <name evidence="1" type="ORF">AC579_9355</name>
</gene>
<dbReference type="AlphaFoldDB" id="A0A139I2J2"/>
<keyword evidence="2" id="KW-1185">Reference proteome</keyword>
<sequence>MDIFGAGLVELIGLQPGRRARLHELWDRTRLPAIEEIRVPAVSSWVALSKHERIWLHLVLDLVQVELVLNENVWKADRVRAWAWAGLNITFRVADVRAWLALVEVFAVPAVWKVNGAVEAGVGVTIADTSRKASILALVRRSTAVADPFRDGLVR</sequence>
<reference evidence="1 2" key="1">
    <citation type="submission" date="2015-07" db="EMBL/GenBank/DDBJ databases">
        <title>Comparative genomics of the Sigatoka disease complex on banana suggests a link between parallel evolutionary changes in Pseudocercospora fijiensis and Pseudocercospora eumusae and increased virulence on the banana host.</title>
        <authorList>
            <person name="Chang T.-C."/>
            <person name="Salvucci A."/>
            <person name="Crous P.W."/>
            <person name="Stergiopoulos I."/>
        </authorList>
    </citation>
    <scope>NUCLEOTIDE SEQUENCE [LARGE SCALE GENOMIC DNA]</scope>
    <source>
        <strain evidence="1 2">CBS 116634</strain>
    </source>
</reference>
<accession>A0A139I2J2</accession>
<organism evidence="1 2">
    <name type="scientific">Pseudocercospora musae</name>
    <dbReference type="NCBI Taxonomy" id="113226"/>
    <lineage>
        <taxon>Eukaryota</taxon>
        <taxon>Fungi</taxon>
        <taxon>Dikarya</taxon>
        <taxon>Ascomycota</taxon>
        <taxon>Pezizomycotina</taxon>
        <taxon>Dothideomycetes</taxon>
        <taxon>Dothideomycetidae</taxon>
        <taxon>Mycosphaerellales</taxon>
        <taxon>Mycosphaerellaceae</taxon>
        <taxon>Pseudocercospora</taxon>
    </lineage>
</organism>
<dbReference type="Proteomes" id="UP000073492">
    <property type="component" value="Unassembled WGS sequence"/>
</dbReference>
<comment type="caution">
    <text evidence="1">The sequence shown here is derived from an EMBL/GenBank/DDBJ whole genome shotgun (WGS) entry which is preliminary data.</text>
</comment>